<dbReference type="KEGG" id="nhy:JQS43_13315"/>
<evidence type="ECO:0000313" key="2">
    <source>
        <dbReference type="EMBL" id="QSB12680.1"/>
    </source>
</evidence>
<sequence length="86" mass="9415">MIWGLVALLVVGPLLVLAAVAGQLRSRQETLQRQLAAAAAQQTAQRAALQPGQQRLQGELAALQRRAELGRRRSVALRQRMAQLRP</sequence>
<gene>
    <name evidence="2" type="ORF">JQS43_13315</name>
</gene>
<dbReference type="Proteomes" id="UP000662857">
    <property type="component" value="Chromosome"/>
</dbReference>
<proteinExistence type="predicted"/>
<name>A0A895YEN1_9ACTN</name>
<dbReference type="EMBL" id="CP070499">
    <property type="protein sequence ID" value="QSB12680.1"/>
    <property type="molecule type" value="Genomic_DNA"/>
</dbReference>
<evidence type="ECO:0000256" key="1">
    <source>
        <dbReference type="SAM" id="Coils"/>
    </source>
</evidence>
<reference evidence="2" key="1">
    <citation type="submission" date="2021-02" db="EMBL/GenBank/DDBJ databases">
        <title>Natrosporangium hydrolyticum gen. nov., sp. nov, a haloalkaliphilic actinobacterium from a soda solonchak soil.</title>
        <authorList>
            <person name="Sorokin D.Y."/>
            <person name="Khijniak T.V."/>
            <person name="Zakharycheva A.P."/>
            <person name="Boueva O.V."/>
            <person name="Ariskina E.V."/>
            <person name="Hahnke R.L."/>
            <person name="Bunk B."/>
            <person name="Sproer C."/>
            <person name="Schumann P."/>
            <person name="Evtushenko L.I."/>
            <person name="Kublanov I.V."/>
        </authorList>
    </citation>
    <scope>NUCLEOTIDE SEQUENCE</scope>
    <source>
        <strain evidence="2">DSM 106523</strain>
    </source>
</reference>
<accession>A0A895YEN1</accession>
<keyword evidence="3" id="KW-1185">Reference proteome</keyword>
<organism evidence="2 3">
    <name type="scientific">Natronosporangium hydrolyticum</name>
    <dbReference type="NCBI Taxonomy" id="2811111"/>
    <lineage>
        <taxon>Bacteria</taxon>
        <taxon>Bacillati</taxon>
        <taxon>Actinomycetota</taxon>
        <taxon>Actinomycetes</taxon>
        <taxon>Micromonosporales</taxon>
        <taxon>Micromonosporaceae</taxon>
        <taxon>Natronosporangium</taxon>
    </lineage>
</organism>
<dbReference type="AlphaFoldDB" id="A0A895YEN1"/>
<protein>
    <submittedName>
        <fullName evidence="2">Uncharacterized protein</fullName>
    </submittedName>
</protein>
<dbReference type="RefSeq" id="WP_239674722.1">
    <property type="nucleotide sequence ID" value="NZ_CP070499.1"/>
</dbReference>
<feature type="coiled-coil region" evidence="1">
    <location>
        <begin position="21"/>
        <end position="73"/>
    </location>
</feature>
<evidence type="ECO:0000313" key="3">
    <source>
        <dbReference type="Proteomes" id="UP000662857"/>
    </source>
</evidence>
<keyword evidence="1" id="KW-0175">Coiled coil</keyword>